<evidence type="ECO:0000313" key="1">
    <source>
        <dbReference type="EMBL" id="ABJ87526.1"/>
    </source>
</evidence>
<organism evidence="1">
    <name type="scientific">Solibacter usitatus (strain Ellin6076)</name>
    <dbReference type="NCBI Taxonomy" id="234267"/>
    <lineage>
        <taxon>Bacteria</taxon>
        <taxon>Pseudomonadati</taxon>
        <taxon>Acidobacteriota</taxon>
        <taxon>Terriglobia</taxon>
        <taxon>Bryobacterales</taxon>
        <taxon>Solibacteraceae</taxon>
        <taxon>Candidatus Solibacter</taxon>
    </lineage>
</organism>
<dbReference type="KEGG" id="sus:Acid_6604"/>
<keyword evidence="1" id="KW-0456">Lyase</keyword>
<dbReference type="EMBL" id="CP000473">
    <property type="protein sequence ID" value="ABJ87526.1"/>
    <property type="molecule type" value="Genomic_DNA"/>
</dbReference>
<gene>
    <name evidence="1" type="ordered locus">Acid_6604</name>
</gene>
<proteinExistence type="predicted"/>
<dbReference type="OrthoDB" id="127893at2"/>
<dbReference type="GO" id="GO:0016829">
    <property type="term" value="F:lyase activity"/>
    <property type="evidence" value="ECO:0007669"/>
    <property type="project" value="UniProtKB-KW"/>
</dbReference>
<dbReference type="SUPFAM" id="SSF48371">
    <property type="entry name" value="ARM repeat"/>
    <property type="match status" value="2"/>
</dbReference>
<dbReference type="AlphaFoldDB" id="Q01S44"/>
<protein>
    <submittedName>
        <fullName evidence="1">PBS lyase HEAT domain protein repeat-containing protein</fullName>
    </submittedName>
</protein>
<dbReference type="Gene3D" id="1.25.10.10">
    <property type="entry name" value="Leucine-rich Repeat Variant"/>
    <property type="match status" value="3"/>
</dbReference>
<dbReference type="PANTHER" id="PTHR12697">
    <property type="entry name" value="PBS LYASE HEAT-LIKE PROTEIN"/>
    <property type="match status" value="1"/>
</dbReference>
<dbReference type="GO" id="GO:0016491">
    <property type="term" value="F:oxidoreductase activity"/>
    <property type="evidence" value="ECO:0007669"/>
    <property type="project" value="TreeGrafter"/>
</dbReference>
<name>Q01S44_SOLUE</name>
<reference evidence="1" key="1">
    <citation type="submission" date="2006-10" db="EMBL/GenBank/DDBJ databases">
        <title>Complete sequence of Solibacter usitatus Ellin6076.</title>
        <authorList>
            <consortium name="US DOE Joint Genome Institute"/>
            <person name="Copeland A."/>
            <person name="Lucas S."/>
            <person name="Lapidus A."/>
            <person name="Barry K."/>
            <person name="Detter J.C."/>
            <person name="Glavina del Rio T."/>
            <person name="Hammon N."/>
            <person name="Israni S."/>
            <person name="Dalin E."/>
            <person name="Tice H."/>
            <person name="Pitluck S."/>
            <person name="Thompson L.S."/>
            <person name="Brettin T."/>
            <person name="Bruce D."/>
            <person name="Han C."/>
            <person name="Tapia R."/>
            <person name="Gilna P."/>
            <person name="Schmutz J."/>
            <person name="Larimer F."/>
            <person name="Land M."/>
            <person name="Hauser L."/>
            <person name="Kyrpides N."/>
            <person name="Mikhailova N."/>
            <person name="Janssen P.H."/>
            <person name="Kuske C.R."/>
            <person name="Richardson P."/>
        </authorList>
    </citation>
    <scope>NUCLEOTIDE SEQUENCE</scope>
    <source>
        <strain evidence="1">Ellin6076</strain>
    </source>
</reference>
<dbReference type="InterPro" id="IPR011989">
    <property type="entry name" value="ARM-like"/>
</dbReference>
<sequence length="416" mass="45129" precursor="true">MRIYVAALLLVSTALSQTVRPKDVREVGKGGSSAIPHLTEFLKDPSKDVRVEAVKQLTDARALDALILATRDNDAEVQIRATDGLVNFYIPGYVQTGVTASIKRVGSSIKGRFTDTNDLEIDPYITVRPDVIAALGVLVRGGNGMEPRANAARAIGILHGRQAIPDLLEALRTKDTDVLYESLVALQKIRDDSAGPKISFLLRDLNTKVQIAAIETTGLLKNREAVPDLIEVMKRAKDAKVRRAALGSLAMVPDEQTRPVFQQYLTDKDDKMRAAAAEGFGRLRNPADLPTLEQAWKDETKGSPRVSMAFALVKLGRTEISEFSPLQSLINSLNSAAYKGEAVPFLTEAARDPAVRKSLHGALGTATKDEKIGLAKVLAVSGDKESVGFLEKLSRDPDTEVAQEGLRAMRSLQARL</sequence>
<accession>Q01S44</accession>
<dbReference type="InterPro" id="IPR016024">
    <property type="entry name" value="ARM-type_fold"/>
</dbReference>
<dbReference type="Pfam" id="PF03130">
    <property type="entry name" value="HEAT_PBS"/>
    <property type="match status" value="1"/>
</dbReference>
<dbReference type="InParanoid" id="Q01S44"/>
<dbReference type="HOGENOM" id="CLU_660388_0_0_0"/>
<dbReference type="STRING" id="234267.Acid_6604"/>
<dbReference type="SMART" id="SM00567">
    <property type="entry name" value="EZ_HEAT"/>
    <property type="match status" value="6"/>
</dbReference>
<dbReference type="eggNOG" id="COG1413">
    <property type="taxonomic scope" value="Bacteria"/>
</dbReference>
<dbReference type="PANTHER" id="PTHR12697:SF5">
    <property type="entry name" value="DEOXYHYPUSINE HYDROXYLASE"/>
    <property type="match status" value="1"/>
</dbReference>
<dbReference type="Pfam" id="PF13646">
    <property type="entry name" value="HEAT_2"/>
    <property type="match status" value="1"/>
</dbReference>
<dbReference type="InterPro" id="IPR004155">
    <property type="entry name" value="PBS_lyase_HEAT"/>
</dbReference>